<accession>A0ABP8LQ79</accession>
<dbReference type="PANTHER" id="PTHR33202">
    <property type="entry name" value="ZINC UPTAKE REGULATION PROTEIN"/>
    <property type="match status" value="1"/>
</dbReference>
<dbReference type="Gene3D" id="1.10.10.10">
    <property type="entry name" value="Winged helix-like DNA-binding domain superfamily/Winged helix DNA-binding domain"/>
    <property type="match status" value="1"/>
</dbReference>
<keyword evidence="2" id="KW-1185">Reference proteome</keyword>
<dbReference type="EMBL" id="BAABEY010000002">
    <property type="protein sequence ID" value="GAA4432467.1"/>
    <property type="molecule type" value="Genomic_DNA"/>
</dbReference>
<reference evidence="2" key="1">
    <citation type="journal article" date="2019" name="Int. J. Syst. Evol. Microbiol.">
        <title>The Global Catalogue of Microorganisms (GCM) 10K type strain sequencing project: providing services to taxonomists for standard genome sequencing and annotation.</title>
        <authorList>
            <consortium name="The Broad Institute Genomics Platform"/>
            <consortium name="The Broad Institute Genome Sequencing Center for Infectious Disease"/>
            <person name="Wu L."/>
            <person name="Ma J."/>
        </authorList>
    </citation>
    <scope>NUCLEOTIDE SEQUENCE [LARGE SCALE GENOMIC DNA]</scope>
    <source>
        <strain evidence="2">JCM 31920</strain>
    </source>
</reference>
<proteinExistence type="predicted"/>
<gene>
    <name evidence="1" type="ORF">GCM10023091_04590</name>
</gene>
<organism evidence="1 2">
    <name type="scientific">Ravibacter arvi</name>
    <dbReference type="NCBI Taxonomy" id="2051041"/>
    <lineage>
        <taxon>Bacteria</taxon>
        <taxon>Pseudomonadati</taxon>
        <taxon>Bacteroidota</taxon>
        <taxon>Cytophagia</taxon>
        <taxon>Cytophagales</taxon>
        <taxon>Spirosomataceae</taxon>
        <taxon>Ravibacter</taxon>
    </lineage>
</organism>
<dbReference type="InterPro" id="IPR036390">
    <property type="entry name" value="WH_DNA-bd_sf"/>
</dbReference>
<dbReference type="RefSeq" id="WP_345026401.1">
    <property type="nucleotide sequence ID" value="NZ_BAABEY010000002.1"/>
</dbReference>
<evidence type="ECO:0000313" key="2">
    <source>
        <dbReference type="Proteomes" id="UP001501508"/>
    </source>
</evidence>
<protein>
    <submittedName>
        <fullName evidence="1">Transcriptional repressor</fullName>
    </submittedName>
</protein>
<dbReference type="InterPro" id="IPR036388">
    <property type="entry name" value="WH-like_DNA-bd_sf"/>
</dbReference>
<dbReference type="SUPFAM" id="SSF46785">
    <property type="entry name" value="Winged helix' DNA-binding domain"/>
    <property type="match status" value="1"/>
</dbReference>
<name>A0ABP8LQ79_9BACT</name>
<dbReference type="InterPro" id="IPR002481">
    <property type="entry name" value="FUR"/>
</dbReference>
<dbReference type="PANTHER" id="PTHR33202:SF22">
    <property type="entry name" value="HYDROGEN PEROXIDE SENSITIVE REPRESSOR"/>
    <property type="match status" value="1"/>
</dbReference>
<dbReference type="Pfam" id="PF01475">
    <property type="entry name" value="FUR"/>
    <property type="match status" value="1"/>
</dbReference>
<sequence length="136" mass="15322">MNREEILQLRGIAPTAMRLLVLDELKKADTAISLADLETSMERADKVTIYRTLKTFEKHKLVHSIDDGSGSVKYALCAAECECRPQDVHAHFHCNHCNGTYCLTEYHLPQIQLPEKFLLKGISMVFNGLCDRCAGL</sequence>
<evidence type="ECO:0000313" key="1">
    <source>
        <dbReference type="EMBL" id="GAA4432467.1"/>
    </source>
</evidence>
<comment type="caution">
    <text evidence="1">The sequence shown here is derived from an EMBL/GenBank/DDBJ whole genome shotgun (WGS) entry which is preliminary data.</text>
</comment>
<dbReference type="Proteomes" id="UP001501508">
    <property type="component" value="Unassembled WGS sequence"/>
</dbReference>